<dbReference type="Proteomes" id="UP001628646">
    <property type="component" value="Unassembled WGS sequence"/>
</dbReference>
<sequence length="139" mass="14813">MSLSRLVALAICTWLSLTVIAAPTKPLDPRALNWVLPVHSARLTPGAVPPRKLDLPGITPLFLVGQDATSLAWLAHHAQALQDLGASGLAVEVADAQALRRIQATAPGLNIWPVSGDDIAERLELEHYPVLITPTGLEQ</sequence>
<evidence type="ECO:0000313" key="3">
    <source>
        <dbReference type="Proteomes" id="UP001628646"/>
    </source>
</evidence>
<feature type="chain" id="PRO_5047543252" evidence="1">
    <location>
        <begin position="22"/>
        <end position="139"/>
    </location>
</feature>
<evidence type="ECO:0000256" key="1">
    <source>
        <dbReference type="SAM" id="SignalP"/>
    </source>
</evidence>
<gene>
    <name evidence="2" type="ORF">ACJ8NA_13490</name>
</gene>
<protein>
    <submittedName>
        <fullName evidence="2">Integrating conjugative element protein</fullName>
    </submittedName>
</protein>
<accession>A0ABW8W4M1</accession>
<dbReference type="Pfam" id="PF11072">
    <property type="entry name" value="DUF2859"/>
    <property type="match status" value="1"/>
</dbReference>
<comment type="caution">
    <text evidence="2">The sequence shown here is derived from an EMBL/GenBank/DDBJ whole genome shotgun (WGS) entry which is preliminary data.</text>
</comment>
<dbReference type="InterPro" id="IPR021300">
    <property type="entry name" value="Integr_conj_element_PFL4695"/>
</dbReference>
<dbReference type="NCBIfam" id="TIGR03765">
    <property type="entry name" value="ICE_PFL_4695"/>
    <property type="match status" value="1"/>
</dbReference>
<keyword evidence="1" id="KW-0732">Signal</keyword>
<reference evidence="2 3" key="1">
    <citation type="submission" date="2024-12" db="EMBL/GenBank/DDBJ databases">
        <title>Pseudomonas species isolated from Lotus nodules promote plant growth.</title>
        <authorList>
            <person name="Yu Y.-H."/>
            <person name="Kurtenbach J."/>
            <person name="Crosbie D."/>
            <person name="Brachmann A."/>
            <person name="Marin M."/>
        </authorList>
    </citation>
    <scope>NUCLEOTIDE SEQUENCE [LARGE SCALE GENOMIC DNA]</scope>
    <source>
        <strain evidence="2 3">PLb11B</strain>
    </source>
</reference>
<name>A0ABW8W4M1_9PSED</name>
<proteinExistence type="predicted"/>
<dbReference type="RefSeq" id="WP_407800199.1">
    <property type="nucleotide sequence ID" value="NZ_JBJNUX010000004.1"/>
</dbReference>
<dbReference type="EMBL" id="JBJNUY010000005">
    <property type="protein sequence ID" value="MFL8999659.1"/>
    <property type="molecule type" value="Genomic_DNA"/>
</dbReference>
<keyword evidence="3" id="KW-1185">Reference proteome</keyword>
<evidence type="ECO:0000313" key="2">
    <source>
        <dbReference type="EMBL" id="MFL8999659.1"/>
    </source>
</evidence>
<feature type="signal peptide" evidence="1">
    <location>
        <begin position="1"/>
        <end position="21"/>
    </location>
</feature>
<organism evidence="2 3">
    <name type="scientific">Pseudomonas azerbaijanorientalis</name>
    <dbReference type="NCBI Taxonomy" id="2842350"/>
    <lineage>
        <taxon>Bacteria</taxon>
        <taxon>Pseudomonadati</taxon>
        <taxon>Pseudomonadota</taxon>
        <taxon>Gammaproteobacteria</taxon>
        <taxon>Pseudomonadales</taxon>
        <taxon>Pseudomonadaceae</taxon>
        <taxon>Pseudomonas</taxon>
    </lineage>
</organism>